<protein>
    <submittedName>
        <fullName evidence="2">Transposase</fullName>
    </submittedName>
</protein>
<accession>A0ABY7LMP9</accession>
<dbReference type="InterPro" id="IPR002686">
    <property type="entry name" value="Transposase_17"/>
</dbReference>
<dbReference type="InterPro" id="IPR036515">
    <property type="entry name" value="Transposase_17_sf"/>
</dbReference>
<dbReference type="SMART" id="SM01321">
    <property type="entry name" value="Y1_Tnp"/>
    <property type="match status" value="1"/>
</dbReference>
<dbReference type="InterPro" id="IPR052715">
    <property type="entry name" value="RAYT_transposase"/>
</dbReference>
<evidence type="ECO:0000313" key="2">
    <source>
        <dbReference type="EMBL" id="WBA41704.1"/>
    </source>
</evidence>
<proteinExistence type="predicted"/>
<dbReference type="SUPFAM" id="SSF143422">
    <property type="entry name" value="Transposase IS200-like"/>
    <property type="match status" value="1"/>
</dbReference>
<dbReference type="RefSeq" id="WP_269559765.1">
    <property type="nucleotide sequence ID" value="NZ_CP114767.1"/>
</dbReference>
<feature type="domain" description="Transposase IS200-like" evidence="1">
    <location>
        <begin position="15"/>
        <end position="176"/>
    </location>
</feature>
<name>A0ABY7LMP9_9BACT</name>
<dbReference type="NCBIfam" id="NF047646">
    <property type="entry name" value="REP_Tyr_transpos"/>
    <property type="match status" value="1"/>
</dbReference>
<dbReference type="PANTHER" id="PTHR36966">
    <property type="entry name" value="REP-ASSOCIATED TYROSINE TRANSPOSASE"/>
    <property type="match status" value="1"/>
</dbReference>
<dbReference type="Gene3D" id="3.30.70.1290">
    <property type="entry name" value="Transposase IS200-like"/>
    <property type="match status" value="1"/>
</dbReference>
<evidence type="ECO:0000313" key="3">
    <source>
        <dbReference type="Proteomes" id="UP001211005"/>
    </source>
</evidence>
<dbReference type="Proteomes" id="UP001211005">
    <property type="component" value="Chromosome"/>
</dbReference>
<keyword evidence="3" id="KW-1185">Reference proteome</keyword>
<evidence type="ECO:0000259" key="1">
    <source>
        <dbReference type="SMART" id="SM01321"/>
    </source>
</evidence>
<reference evidence="2 3" key="1">
    <citation type="submission" date="2022-12" db="EMBL/GenBank/DDBJ databases">
        <title>Hymenobacter canadensis sp. nov. isolated from lake water of the Cambridge Bay, Canada.</title>
        <authorList>
            <person name="Kim W.H."/>
            <person name="Lee Y.M."/>
        </authorList>
    </citation>
    <scope>NUCLEOTIDE SEQUENCE [LARGE SCALE GENOMIC DNA]</scope>
    <source>
        <strain evidence="2 3">PAMC 29467</strain>
    </source>
</reference>
<dbReference type="PANTHER" id="PTHR36966:SF1">
    <property type="entry name" value="REP-ASSOCIATED TYROSINE TRANSPOSASE"/>
    <property type="match status" value="1"/>
</dbReference>
<dbReference type="EMBL" id="CP114767">
    <property type="protein sequence ID" value="WBA41704.1"/>
    <property type="molecule type" value="Genomic_DNA"/>
</dbReference>
<gene>
    <name evidence="2" type="ORF">O3303_18065</name>
</gene>
<organism evidence="2 3">
    <name type="scientific">Hymenobacter canadensis</name>
    <dbReference type="NCBI Taxonomy" id="2999067"/>
    <lineage>
        <taxon>Bacteria</taxon>
        <taxon>Pseudomonadati</taxon>
        <taxon>Bacteroidota</taxon>
        <taxon>Cytophagia</taxon>
        <taxon>Cytophagales</taxon>
        <taxon>Hymenobacteraceae</taxon>
        <taxon>Hymenobacter</taxon>
    </lineage>
</organism>
<sequence length="197" mass="23006">MNPYDYQRNLPHILPPGESVFITFRLAGSLPERVVEELRMEFAAPVAAEPWEASYARQKRYFGKFDRLLDGSSSGPVWLREPAIAALVVQSLRYFEGQAYELVCYCIMPNHVHFVASLSETGRAMMRTLQSIKAHTAREANKLLGRTGQFWHRESYDHVIRNPEEMRNIISYTLENPVRAGLVDDWRQWPHTWWHEM</sequence>